<dbReference type="Proteomes" id="UP000440004">
    <property type="component" value="Unassembled WGS sequence"/>
</dbReference>
<dbReference type="RefSeq" id="WP_152805220.1">
    <property type="nucleotide sequence ID" value="NZ_WHNX01000021.1"/>
</dbReference>
<evidence type="ECO:0000256" key="2">
    <source>
        <dbReference type="ARBA" id="ARBA00022448"/>
    </source>
</evidence>
<feature type="transmembrane region" description="Helical" evidence="9">
    <location>
        <begin position="67"/>
        <end position="84"/>
    </location>
</feature>
<evidence type="ECO:0000256" key="9">
    <source>
        <dbReference type="SAM" id="Phobius"/>
    </source>
</evidence>
<keyword evidence="5 9" id="KW-0812">Transmembrane</keyword>
<dbReference type="PANTHER" id="PTHR32196">
    <property type="entry name" value="ABC TRANSPORTER PERMEASE PROTEIN YPHD-RELATED-RELATED"/>
    <property type="match status" value="1"/>
</dbReference>
<evidence type="ECO:0000256" key="3">
    <source>
        <dbReference type="ARBA" id="ARBA00022475"/>
    </source>
</evidence>
<evidence type="ECO:0000256" key="7">
    <source>
        <dbReference type="ARBA" id="ARBA00023136"/>
    </source>
</evidence>
<keyword evidence="7 9" id="KW-0472">Membrane</keyword>
<feature type="transmembrane region" description="Helical" evidence="9">
    <location>
        <begin position="210"/>
        <end position="232"/>
    </location>
</feature>
<dbReference type="EMBL" id="WHNX01000021">
    <property type="protein sequence ID" value="MPW26576.1"/>
    <property type="molecule type" value="Genomic_DNA"/>
</dbReference>
<feature type="transmembrane region" description="Helical" evidence="9">
    <location>
        <begin position="162"/>
        <end position="181"/>
    </location>
</feature>
<dbReference type="AlphaFoldDB" id="A0A6A7KAZ9"/>
<dbReference type="InterPro" id="IPR001851">
    <property type="entry name" value="ABC_transp_permease"/>
</dbReference>
<keyword evidence="6 9" id="KW-1133">Transmembrane helix</keyword>
<evidence type="ECO:0000256" key="4">
    <source>
        <dbReference type="ARBA" id="ARBA00022519"/>
    </source>
</evidence>
<dbReference type="Pfam" id="PF02653">
    <property type="entry name" value="BPD_transp_2"/>
    <property type="match status" value="1"/>
</dbReference>
<feature type="transmembrane region" description="Helical" evidence="9">
    <location>
        <begin position="115"/>
        <end position="142"/>
    </location>
</feature>
<evidence type="ECO:0000256" key="5">
    <source>
        <dbReference type="ARBA" id="ARBA00022692"/>
    </source>
</evidence>
<evidence type="ECO:0000256" key="6">
    <source>
        <dbReference type="ARBA" id="ARBA00022989"/>
    </source>
</evidence>
<reference evidence="10 11" key="1">
    <citation type="submission" date="2019-10" db="EMBL/GenBank/DDBJ databases">
        <title>Alkalibaculum tamaniensis sp.nov., a new alkaliphilic acetogen, isolated on methoxylated aromatics from a mud volcano.</title>
        <authorList>
            <person name="Khomyakova M.A."/>
            <person name="Merkel A.Y."/>
            <person name="Bonch-Osmolovskaya E.A."/>
            <person name="Slobodkin A.I."/>
        </authorList>
    </citation>
    <scope>NUCLEOTIDE SEQUENCE [LARGE SCALE GENOMIC DNA]</scope>
    <source>
        <strain evidence="10 11">M08DMB</strain>
    </source>
</reference>
<proteinExistence type="predicted"/>
<accession>A0A6A7KAZ9</accession>
<evidence type="ECO:0000313" key="11">
    <source>
        <dbReference type="Proteomes" id="UP000440004"/>
    </source>
</evidence>
<keyword evidence="4" id="KW-0997">Cell inner membrane</keyword>
<protein>
    <recommendedName>
        <fullName evidence="8">Autoinducer 2 import system permease protein LsrD</fullName>
    </recommendedName>
</protein>
<gene>
    <name evidence="10" type="ORF">GC105_12335</name>
</gene>
<feature type="transmembrane region" description="Helical" evidence="9">
    <location>
        <begin position="12"/>
        <end position="35"/>
    </location>
</feature>
<keyword evidence="2" id="KW-0813">Transport</keyword>
<evidence type="ECO:0000313" key="10">
    <source>
        <dbReference type="EMBL" id="MPW26576.1"/>
    </source>
</evidence>
<feature type="transmembrane region" description="Helical" evidence="9">
    <location>
        <begin position="291"/>
        <end position="309"/>
    </location>
</feature>
<keyword evidence="11" id="KW-1185">Reference proteome</keyword>
<dbReference type="CDD" id="cd06579">
    <property type="entry name" value="TM_PBP1_transp_AraH_like"/>
    <property type="match status" value="1"/>
</dbReference>
<dbReference type="PANTHER" id="PTHR32196:SF71">
    <property type="entry name" value="AUTOINDUCER 2 IMPORT SYSTEM PERMEASE PROTEIN LSRD"/>
    <property type="match status" value="1"/>
</dbReference>
<comment type="subcellular location">
    <subcellularLocation>
        <location evidence="1">Cell membrane</location>
        <topology evidence="1">Multi-pass membrane protein</topology>
    </subcellularLocation>
</comment>
<organism evidence="10 11">
    <name type="scientific">Alkalibaculum sporogenes</name>
    <dbReference type="NCBI Taxonomy" id="2655001"/>
    <lineage>
        <taxon>Bacteria</taxon>
        <taxon>Bacillati</taxon>
        <taxon>Bacillota</taxon>
        <taxon>Clostridia</taxon>
        <taxon>Eubacteriales</taxon>
        <taxon>Eubacteriaceae</taxon>
        <taxon>Alkalibaculum</taxon>
    </lineage>
</organism>
<dbReference type="GO" id="GO:0022857">
    <property type="term" value="F:transmembrane transporter activity"/>
    <property type="evidence" value="ECO:0007669"/>
    <property type="project" value="InterPro"/>
</dbReference>
<feature type="transmembrane region" description="Helical" evidence="9">
    <location>
        <begin position="41"/>
        <end position="60"/>
    </location>
</feature>
<keyword evidence="3" id="KW-1003">Cell membrane</keyword>
<dbReference type="GO" id="GO:0005886">
    <property type="term" value="C:plasma membrane"/>
    <property type="evidence" value="ECO:0007669"/>
    <property type="project" value="UniProtKB-SubCell"/>
</dbReference>
<evidence type="ECO:0000256" key="1">
    <source>
        <dbReference type="ARBA" id="ARBA00004651"/>
    </source>
</evidence>
<sequence length="319" mass="33801">MFQFIKENRGTIIQYASLLFVILLFGIITGGNIFSSYNVKTLIGQISPLMIVSSGVVFMFANGSIDIASGAVIGLCAMLSALILNSTDSLPLALIVSVIVSIVLYLFSTFVSIKFGLVSTIASLAIMFMARGVITYVCSLMPSTVISLNNYSILQKFKTDPVLQIVITVSIVVITWIIFSFTKIGKGAIAIGDNPVSARQSGIKIEKTKCICAAIAGTCVGIASIFSLARAGSVTKNIGSGIEMDIMVAIILGGMSLAGGSKSKFSAAVIGTITFRLLSNGMTMSGVPTRYVSLIRGIIFLVIVFATLRQSKNVKEMPR</sequence>
<evidence type="ECO:0000256" key="8">
    <source>
        <dbReference type="ARBA" id="ARBA00039381"/>
    </source>
</evidence>
<comment type="caution">
    <text evidence="10">The sequence shown here is derived from an EMBL/GenBank/DDBJ whole genome shotgun (WGS) entry which is preliminary data.</text>
</comment>
<feature type="transmembrane region" description="Helical" evidence="9">
    <location>
        <begin position="90"/>
        <end position="108"/>
    </location>
</feature>
<name>A0A6A7KAZ9_9FIRM</name>